<keyword evidence="7" id="KW-1185">Reference proteome</keyword>
<dbReference type="OrthoDB" id="1535081at2759"/>
<proteinExistence type="predicted"/>
<dbReference type="RefSeq" id="XP_033602000.1">
    <property type="nucleotide sequence ID" value="XM_033740607.1"/>
</dbReference>
<evidence type="ECO:0000256" key="1">
    <source>
        <dbReference type="ARBA" id="ARBA00022603"/>
    </source>
</evidence>
<reference evidence="6" key="1">
    <citation type="journal article" date="2020" name="Stud. Mycol.">
        <title>101 Dothideomycetes genomes: a test case for predicting lifestyles and emergence of pathogens.</title>
        <authorList>
            <person name="Haridas S."/>
            <person name="Albert R."/>
            <person name="Binder M."/>
            <person name="Bloem J."/>
            <person name="Labutti K."/>
            <person name="Salamov A."/>
            <person name="Andreopoulos B."/>
            <person name="Baker S."/>
            <person name="Barry K."/>
            <person name="Bills G."/>
            <person name="Bluhm B."/>
            <person name="Cannon C."/>
            <person name="Castanera R."/>
            <person name="Culley D."/>
            <person name="Daum C."/>
            <person name="Ezra D."/>
            <person name="Gonzalez J."/>
            <person name="Henrissat B."/>
            <person name="Kuo A."/>
            <person name="Liang C."/>
            <person name="Lipzen A."/>
            <person name="Lutzoni F."/>
            <person name="Magnuson J."/>
            <person name="Mondo S."/>
            <person name="Nolan M."/>
            <person name="Ohm R."/>
            <person name="Pangilinan J."/>
            <person name="Park H.-J."/>
            <person name="Ramirez L."/>
            <person name="Alfaro M."/>
            <person name="Sun H."/>
            <person name="Tritt A."/>
            <person name="Yoshinaga Y."/>
            <person name="Zwiers L.-H."/>
            <person name="Turgeon B."/>
            <person name="Goodwin S."/>
            <person name="Spatafora J."/>
            <person name="Crous P."/>
            <person name="Grigoriev I."/>
        </authorList>
    </citation>
    <scope>NUCLEOTIDE SEQUENCE</scope>
    <source>
        <strain evidence="6">CBS 121739</strain>
    </source>
</reference>
<dbReference type="GO" id="GO:0008171">
    <property type="term" value="F:O-methyltransferase activity"/>
    <property type="evidence" value="ECO:0007669"/>
    <property type="project" value="InterPro"/>
</dbReference>
<dbReference type="SUPFAM" id="SSF53335">
    <property type="entry name" value="S-adenosyl-L-methionine-dependent methyltransferases"/>
    <property type="match status" value="1"/>
</dbReference>
<feature type="active site" description="Proton acceptor" evidence="4">
    <location>
        <position position="208"/>
    </location>
</feature>
<dbReference type="Proteomes" id="UP000799437">
    <property type="component" value="Unassembled WGS sequence"/>
</dbReference>
<gene>
    <name evidence="6" type="ORF">EJ05DRAFT_302123</name>
</gene>
<dbReference type="GO" id="GO:0032259">
    <property type="term" value="P:methylation"/>
    <property type="evidence" value="ECO:0007669"/>
    <property type="project" value="UniProtKB-KW"/>
</dbReference>
<sequence length="299" mass="33217">MLLKHLAAYHLIHERFANTYALTPYSRLLGGPDLGGAITTLFEAWIPTFVHAPILFEKLGYVRPTTSNQTMLADATGTTGHIFDYAKTNGALADGFDRAMRAFAGLMGDWVDVVPIEEMLSSSLSCMDGRVLVVDVGGGYVRIPLGHDLHKLVHKLPLTRDRVVLQEQDYVIEKALPHLDGVKGMVHDFFSTNPVQGARVYFLHHVLHDWPDYDCRRILRGITSVMAADSRILVVDLVLPPQGATKHETTYDLIMMSALGGKERNEGEWDVLMASVGLKVVKIWRSDEAMDAILEIVLV</sequence>
<dbReference type="PANTHER" id="PTHR43712:SF1">
    <property type="entry name" value="HYPOTHETICAL O-METHYLTRANSFERASE (EUROFUNG)-RELATED"/>
    <property type="match status" value="1"/>
</dbReference>
<organism evidence="6 7">
    <name type="scientific">Pseudovirgaria hyperparasitica</name>
    <dbReference type="NCBI Taxonomy" id="470096"/>
    <lineage>
        <taxon>Eukaryota</taxon>
        <taxon>Fungi</taxon>
        <taxon>Dikarya</taxon>
        <taxon>Ascomycota</taxon>
        <taxon>Pezizomycotina</taxon>
        <taxon>Dothideomycetes</taxon>
        <taxon>Dothideomycetes incertae sedis</taxon>
        <taxon>Acrospermales</taxon>
        <taxon>Acrospermaceae</taxon>
        <taxon>Pseudovirgaria</taxon>
    </lineage>
</organism>
<dbReference type="PROSITE" id="PS51683">
    <property type="entry name" value="SAM_OMT_II"/>
    <property type="match status" value="1"/>
</dbReference>
<protein>
    <submittedName>
        <fullName evidence="6">S-adenosyl-L-methionine-dependent methyltransferase</fullName>
    </submittedName>
</protein>
<dbReference type="AlphaFoldDB" id="A0A6A6WBJ9"/>
<keyword evidence="3" id="KW-0949">S-adenosyl-L-methionine</keyword>
<evidence type="ECO:0000256" key="3">
    <source>
        <dbReference type="ARBA" id="ARBA00022691"/>
    </source>
</evidence>
<dbReference type="InterPro" id="IPR016461">
    <property type="entry name" value="COMT-like"/>
</dbReference>
<dbReference type="Gene3D" id="3.40.50.150">
    <property type="entry name" value="Vaccinia Virus protein VP39"/>
    <property type="match status" value="1"/>
</dbReference>
<dbReference type="InterPro" id="IPR029063">
    <property type="entry name" value="SAM-dependent_MTases_sf"/>
</dbReference>
<accession>A0A6A6WBJ9</accession>
<feature type="domain" description="O-methyltransferase C-terminal" evidence="5">
    <location>
        <begin position="67"/>
        <end position="277"/>
    </location>
</feature>
<dbReference type="PIRSF" id="PIRSF005739">
    <property type="entry name" value="O-mtase"/>
    <property type="match status" value="1"/>
</dbReference>
<keyword evidence="2 6" id="KW-0808">Transferase</keyword>
<evidence type="ECO:0000259" key="5">
    <source>
        <dbReference type="Pfam" id="PF00891"/>
    </source>
</evidence>
<dbReference type="EMBL" id="ML996569">
    <property type="protein sequence ID" value="KAF2759549.1"/>
    <property type="molecule type" value="Genomic_DNA"/>
</dbReference>
<evidence type="ECO:0000313" key="6">
    <source>
        <dbReference type="EMBL" id="KAF2759549.1"/>
    </source>
</evidence>
<dbReference type="PANTHER" id="PTHR43712">
    <property type="entry name" value="PUTATIVE (AFU_ORTHOLOGUE AFUA_4G14580)-RELATED"/>
    <property type="match status" value="1"/>
</dbReference>
<name>A0A6A6WBJ9_9PEZI</name>
<dbReference type="Pfam" id="PF00891">
    <property type="entry name" value="Methyltransf_2"/>
    <property type="match status" value="1"/>
</dbReference>
<evidence type="ECO:0000256" key="4">
    <source>
        <dbReference type="PIRSR" id="PIRSR005739-1"/>
    </source>
</evidence>
<evidence type="ECO:0000256" key="2">
    <source>
        <dbReference type="ARBA" id="ARBA00022679"/>
    </source>
</evidence>
<dbReference type="GeneID" id="54481661"/>
<keyword evidence="1 6" id="KW-0489">Methyltransferase</keyword>
<evidence type="ECO:0000313" key="7">
    <source>
        <dbReference type="Proteomes" id="UP000799437"/>
    </source>
</evidence>
<dbReference type="InterPro" id="IPR001077">
    <property type="entry name" value="COMT_C"/>
</dbReference>